<keyword evidence="2" id="KW-1185">Reference proteome</keyword>
<organism evidence="1 2">
    <name type="scientific">Araneus ventricosus</name>
    <name type="common">Orbweaver spider</name>
    <name type="synonym">Epeira ventricosa</name>
    <dbReference type="NCBI Taxonomy" id="182803"/>
    <lineage>
        <taxon>Eukaryota</taxon>
        <taxon>Metazoa</taxon>
        <taxon>Ecdysozoa</taxon>
        <taxon>Arthropoda</taxon>
        <taxon>Chelicerata</taxon>
        <taxon>Arachnida</taxon>
        <taxon>Araneae</taxon>
        <taxon>Araneomorphae</taxon>
        <taxon>Entelegynae</taxon>
        <taxon>Araneoidea</taxon>
        <taxon>Araneidae</taxon>
        <taxon>Araneus</taxon>
    </lineage>
</organism>
<dbReference type="Proteomes" id="UP000499080">
    <property type="component" value="Unassembled WGS sequence"/>
</dbReference>
<proteinExistence type="predicted"/>
<name>A0A4Y2FNP1_ARAVE</name>
<evidence type="ECO:0000313" key="2">
    <source>
        <dbReference type="Proteomes" id="UP000499080"/>
    </source>
</evidence>
<reference evidence="1 2" key="1">
    <citation type="journal article" date="2019" name="Sci. Rep.">
        <title>Orb-weaving spider Araneus ventricosus genome elucidates the spidroin gene catalogue.</title>
        <authorList>
            <person name="Kono N."/>
            <person name="Nakamura H."/>
            <person name="Ohtoshi R."/>
            <person name="Moran D.A.P."/>
            <person name="Shinohara A."/>
            <person name="Yoshida Y."/>
            <person name="Fujiwara M."/>
            <person name="Mori M."/>
            <person name="Tomita M."/>
            <person name="Arakawa K."/>
        </authorList>
    </citation>
    <scope>NUCLEOTIDE SEQUENCE [LARGE SCALE GENOMIC DNA]</scope>
</reference>
<dbReference type="EMBL" id="BGPR01000986">
    <property type="protein sequence ID" value="GBM42105.1"/>
    <property type="molecule type" value="Genomic_DNA"/>
</dbReference>
<dbReference type="AlphaFoldDB" id="A0A4Y2FNP1"/>
<protein>
    <submittedName>
        <fullName evidence="1">Uncharacterized protein</fullName>
    </submittedName>
</protein>
<accession>A0A4Y2FNP1</accession>
<sequence length="108" mass="12008">MIILCHCGGQCVASAVGSWRLVMQEESAMLGQWIMHGVSADGSCEWVMYGVNAATSWKWVMRVFCWIVAMGNVCECWIVAMGNVCECWIVAMGNDVLWKWGMMCCGNV</sequence>
<comment type="caution">
    <text evidence="1">The sequence shown here is derived from an EMBL/GenBank/DDBJ whole genome shotgun (WGS) entry which is preliminary data.</text>
</comment>
<gene>
    <name evidence="1" type="ORF">AVEN_260268_1</name>
</gene>
<evidence type="ECO:0000313" key="1">
    <source>
        <dbReference type="EMBL" id="GBM42105.1"/>
    </source>
</evidence>